<evidence type="ECO:0000256" key="1">
    <source>
        <dbReference type="SAM" id="Phobius"/>
    </source>
</evidence>
<dbReference type="Proteomes" id="UP001604336">
    <property type="component" value="Unassembled WGS sequence"/>
</dbReference>
<dbReference type="PANTHER" id="PTHR44843:SF14">
    <property type="entry name" value="METHYLTRANSFERASE TYPE 11 DOMAIN-CONTAINING PROTEIN"/>
    <property type="match status" value="1"/>
</dbReference>
<dbReference type="AlphaFoldDB" id="A0ABD1QT56"/>
<keyword evidence="2" id="KW-0808">Transferase</keyword>
<keyword evidence="1" id="KW-0812">Transmembrane</keyword>
<dbReference type="GO" id="GO:0032259">
    <property type="term" value="P:methylation"/>
    <property type="evidence" value="ECO:0007669"/>
    <property type="project" value="UniProtKB-KW"/>
</dbReference>
<keyword evidence="3" id="KW-1185">Reference proteome</keyword>
<feature type="transmembrane region" description="Helical" evidence="1">
    <location>
        <begin position="9"/>
        <end position="31"/>
    </location>
</feature>
<keyword evidence="1" id="KW-1133">Transmembrane helix</keyword>
<evidence type="ECO:0000313" key="3">
    <source>
        <dbReference type="Proteomes" id="UP001604336"/>
    </source>
</evidence>
<accession>A0ABD1QT56</accession>
<dbReference type="PANTHER" id="PTHR44843">
    <property type="entry name" value="METHYLTRANSFERASE"/>
    <property type="match status" value="1"/>
</dbReference>
<evidence type="ECO:0000313" key="2">
    <source>
        <dbReference type="EMBL" id="KAL2479390.1"/>
    </source>
</evidence>
<keyword evidence="1" id="KW-0472">Membrane</keyword>
<proteinExistence type="predicted"/>
<reference evidence="3" key="1">
    <citation type="submission" date="2024-07" db="EMBL/GenBank/DDBJ databases">
        <title>Two chromosome-level genome assemblies of Korean endemic species Abeliophyllum distichum and Forsythia ovata (Oleaceae).</title>
        <authorList>
            <person name="Jang H."/>
        </authorList>
    </citation>
    <scope>NUCLEOTIDE SEQUENCE [LARGE SCALE GENOMIC DNA]</scope>
</reference>
<keyword evidence="2" id="KW-0489">Methyltransferase</keyword>
<dbReference type="EMBL" id="JBFOLK010000010">
    <property type="protein sequence ID" value="KAL2479390.1"/>
    <property type="molecule type" value="Genomic_DNA"/>
</dbReference>
<name>A0ABD1QT56_9LAMI</name>
<gene>
    <name evidence="2" type="ORF">Adt_32356</name>
</gene>
<dbReference type="GO" id="GO:0008168">
    <property type="term" value="F:methyltransferase activity"/>
    <property type="evidence" value="ECO:0007669"/>
    <property type="project" value="UniProtKB-KW"/>
</dbReference>
<sequence length="153" mass="16966">MDQGSLRNILVRLFLLCVSVITLRFAIVVTLRGESCDLGDFCFFSLPENLDVVTGVGKLTKSSSAIIATAAKLAPKKLPDCLGYRGFPEGGAFLLLNISRFDLRWIFEPPIEGSLFGNASRAGCFCVERDWHSGLYWDFQEIFQAIGHFRPGL</sequence>
<comment type="caution">
    <text evidence="2">The sequence shown here is derived from an EMBL/GenBank/DDBJ whole genome shotgun (WGS) entry which is preliminary data.</text>
</comment>
<organism evidence="2 3">
    <name type="scientific">Abeliophyllum distichum</name>
    <dbReference type="NCBI Taxonomy" id="126358"/>
    <lineage>
        <taxon>Eukaryota</taxon>
        <taxon>Viridiplantae</taxon>
        <taxon>Streptophyta</taxon>
        <taxon>Embryophyta</taxon>
        <taxon>Tracheophyta</taxon>
        <taxon>Spermatophyta</taxon>
        <taxon>Magnoliopsida</taxon>
        <taxon>eudicotyledons</taxon>
        <taxon>Gunneridae</taxon>
        <taxon>Pentapetalae</taxon>
        <taxon>asterids</taxon>
        <taxon>lamiids</taxon>
        <taxon>Lamiales</taxon>
        <taxon>Oleaceae</taxon>
        <taxon>Forsythieae</taxon>
        <taxon>Abeliophyllum</taxon>
    </lineage>
</organism>
<protein>
    <submittedName>
        <fullName evidence="2">Methyltransferase 11 domain-containing protein</fullName>
    </submittedName>
</protein>